<protein>
    <submittedName>
        <fullName evidence="1">Uncharacterized protein</fullName>
    </submittedName>
</protein>
<proteinExistence type="predicted"/>
<dbReference type="Proteomes" id="UP000607653">
    <property type="component" value="Unassembled WGS sequence"/>
</dbReference>
<reference evidence="1 2" key="1">
    <citation type="journal article" date="2020" name="Mol. Biol. Evol.">
        <title>Distinct Expression and Methylation Patterns for Genes with Different Fates following a Single Whole-Genome Duplication in Flowering Plants.</title>
        <authorList>
            <person name="Shi T."/>
            <person name="Rahmani R.S."/>
            <person name="Gugger P.F."/>
            <person name="Wang M."/>
            <person name="Li H."/>
            <person name="Zhang Y."/>
            <person name="Li Z."/>
            <person name="Wang Q."/>
            <person name="Van de Peer Y."/>
            <person name="Marchal K."/>
            <person name="Chen J."/>
        </authorList>
    </citation>
    <scope>NUCLEOTIDE SEQUENCE [LARGE SCALE GENOMIC DNA]</scope>
    <source>
        <tissue evidence="1">Leaf</tissue>
    </source>
</reference>
<keyword evidence="2" id="KW-1185">Reference proteome</keyword>
<dbReference type="EMBL" id="DUZY01000001">
    <property type="protein sequence ID" value="DAD18971.1"/>
    <property type="molecule type" value="Genomic_DNA"/>
</dbReference>
<dbReference type="AlphaFoldDB" id="A0A822XIL5"/>
<organism evidence="1 2">
    <name type="scientific">Nelumbo nucifera</name>
    <name type="common">Sacred lotus</name>
    <dbReference type="NCBI Taxonomy" id="4432"/>
    <lineage>
        <taxon>Eukaryota</taxon>
        <taxon>Viridiplantae</taxon>
        <taxon>Streptophyta</taxon>
        <taxon>Embryophyta</taxon>
        <taxon>Tracheophyta</taxon>
        <taxon>Spermatophyta</taxon>
        <taxon>Magnoliopsida</taxon>
        <taxon>Proteales</taxon>
        <taxon>Nelumbonaceae</taxon>
        <taxon>Nelumbo</taxon>
    </lineage>
</organism>
<name>A0A822XIL5_NELNU</name>
<accession>A0A822XIL5</accession>
<evidence type="ECO:0000313" key="2">
    <source>
        <dbReference type="Proteomes" id="UP000607653"/>
    </source>
</evidence>
<comment type="caution">
    <text evidence="1">The sequence shown here is derived from an EMBL/GenBank/DDBJ whole genome shotgun (WGS) entry which is preliminary data.</text>
</comment>
<gene>
    <name evidence="1" type="ORF">HUJ06_020434</name>
</gene>
<evidence type="ECO:0000313" key="1">
    <source>
        <dbReference type="EMBL" id="DAD18971.1"/>
    </source>
</evidence>
<sequence>MGCGLWVTVGNPSKLRRDGQSIPIPKLYLRWDGSPNNVPHAHPTGHNNISSVNWKHLSMQAHQAHKSVIHRKLNLGAESVDHCQTSLTHALYVSTPKYVTSTSWGKMFSTIR</sequence>